<dbReference type="EMBL" id="JANIIC010000027">
    <property type="protein sequence ID" value="MCQ8831795.1"/>
    <property type="molecule type" value="Genomic_DNA"/>
</dbReference>
<reference evidence="1" key="1">
    <citation type="submission" date="2022-06" db="EMBL/GenBank/DDBJ databases">
        <title>WGS of actinobacteria.</title>
        <authorList>
            <person name="Thawai C."/>
        </authorList>
    </citation>
    <scope>NUCLEOTIDE SEQUENCE</scope>
    <source>
        <strain evidence="1">DSM 42010</strain>
    </source>
</reference>
<comment type="caution">
    <text evidence="1">The sequence shown here is derived from an EMBL/GenBank/DDBJ whole genome shotgun (WGS) entry which is preliminary data.</text>
</comment>
<sequence length="70" mass="7471">MPTRSQVKDAAVRAANAVYTAEQVYGEDSPEHKRAQEENGDTVLAALGAGISPSELMEECERRLPGSGKP</sequence>
<dbReference type="RefSeq" id="WP_257632674.1">
    <property type="nucleotide sequence ID" value="NZ_JANIIC010000027.1"/>
</dbReference>
<accession>A0A9X2RX04</accession>
<name>A0A9X2RX04_STRMQ</name>
<dbReference type="AlphaFoldDB" id="A0A9X2RX04"/>
<evidence type="ECO:0000313" key="1">
    <source>
        <dbReference type="EMBL" id="MCQ8831795.1"/>
    </source>
</evidence>
<evidence type="ECO:0000313" key="2">
    <source>
        <dbReference type="Proteomes" id="UP001142400"/>
    </source>
</evidence>
<proteinExistence type="predicted"/>
<gene>
    <name evidence="1" type="ORF">NQU54_22665</name>
</gene>
<keyword evidence="2" id="KW-1185">Reference proteome</keyword>
<organism evidence="1 2">
    <name type="scientific">Streptomyces malaysiensis subsp. samsunensis</name>
    <dbReference type="NCBI Taxonomy" id="459658"/>
    <lineage>
        <taxon>Bacteria</taxon>
        <taxon>Bacillati</taxon>
        <taxon>Actinomycetota</taxon>
        <taxon>Actinomycetes</taxon>
        <taxon>Kitasatosporales</taxon>
        <taxon>Streptomycetaceae</taxon>
        <taxon>Streptomyces</taxon>
        <taxon>Streptomyces violaceusniger group</taxon>
    </lineage>
</organism>
<dbReference type="Proteomes" id="UP001142400">
    <property type="component" value="Unassembled WGS sequence"/>
</dbReference>
<protein>
    <submittedName>
        <fullName evidence="1">Uncharacterized protein</fullName>
    </submittedName>
</protein>